<dbReference type="InterPro" id="IPR036390">
    <property type="entry name" value="WH_DNA-bd_sf"/>
</dbReference>
<keyword evidence="5" id="KW-0805">Transcription regulation</keyword>
<evidence type="ECO:0000256" key="5">
    <source>
        <dbReference type="ARBA" id="ARBA00023015"/>
    </source>
</evidence>
<evidence type="ECO:0000313" key="9">
    <source>
        <dbReference type="EMBL" id="TVX95181.1"/>
    </source>
</evidence>
<dbReference type="EMBL" id="VNJJ01000024">
    <property type="protein sequence ID" value="TVX95181.1"/>
    <property type="molecule type" value="Genomic_DNA"/>
</dbReference>
<reference evidence="9 10" key="1">
    <citation type="submission" date="2019-07" db="EMBL/GenBank/DDBJ databases">
        <authorList>
            <person name="Kim J."/>
        </authorList>
    </citation>
    <scope>NUCLEOTIDE SEQUENCE [LARGE SCALE GENOMIC DNA]</scope>
    <source>
        <strain evidence="9 10">G13</strain>
    </source>
</reference>
<dbReference type="OrthoDB" id="9802601at2"/>
<evidence type="ECO:0000256" key="1">
    <source>
        <dbReference type="ARBA" id="ARBA00001933"/>
    </source>
</evidence>
<dbReference type="InterPro" id="IPR004839">
    <property type="entry name" value="Aminotransferase_I/II_large"/>
</dbReference>
<dbReference type="GO" id="GO:0008483">
    <property type="term" value="F:transaminase activity"/>
    <property type="evidence" value="ECO:0007669"/>
    <property type="project" value="UniProtKB-KW"/>
</dbReference>
<evidence type="ECO:0000313" key="10">
    <source>
        <dbReference type="Proteomes" id="UP000316330"/>
    </source>
</evidence>
<dbReference type="InterPro" id="IPR036388">
    <property type="entry name" value="WH-like_DNA-bd_sf"/>
</dbReference>
<dbReference type="FunFam" id="3.40.640.10:FF:000114">
    <property type="entry name" value="Transcriptional regulator, GntR family"/>
    <property type="match status" value="1"/>
</dbReference>
<keyword evidence="9" id="KW-0808">Transferase</keyword>
<keyword evidence="7" id="KW-0804">Transcription</keyword>
<dbReference type="PROSITE" id="PS50949">
    <property type="entry name" value="HTH_GNTR"/>
    <property type="match status" value="1"/>
</dbReference>
<dbReference type="GO" id="GO:0003677">
    <property type="term" value="F:DNA binding"/>
    <property type="evidence" value="ECO:0007669"/>
    <property type="project" value="UniProtKB-KW"/>
</dbReference>
<protein>
    <submittedName>
        <fullName evidence="9">PLP-dependent aminotransferase family protein</fullName>
    </submittedName>
</protein>
<dbReference type="GO" id="GO:0003700">
    <property type="term" value="F:DNA-binding transcription factor activity"/>
    <property type="evidence" value="ECO:0007669"/>
    <property type="project" value="InterPro"/>
</dbReference>
<dbReference type="SUPFAM" id="SSF53383">
    <property type="entry name" value="PLP-dependent transferases"/>
    <property type="match status" value="1"/>
</dbReference>
<dbReference type="Gene3D" id="3.40.640.10">
    <property type="entry name" value="Type I PLP-dependent aspartate aminotransferase-like (Major domain)"/>
    <property type="match status" value="1"/>
</dbReference>
<evidence type="ECO:0000256" key="2">
    <source>
        <dbReference type="ARBA" id="ARBA00005384"/>
    </source>
</evidence>
<dbReference type="CDD" id="cd00609">
    <property type="entry name" value="AAT_like"/>
    <property type="match status" value="1"/>
</dbReference>
<dbReference type="InterPro" id="IPR051446">
    <property type="entry name" value="HTH_trans_reg/aminotransferase"/>
</dbReference>
<comment type="cofactor">
    <cofactor evidence="1">
        <name>pyridoxal 5'-phosphate</name>
        <dbReference type="ChEBI" id="CHEBI:597326"/>
    </cofactor>
</comment>
<dbReference type="Pfam" id="PF00155">
    <property type="entry name" value="Aminotran_1_2"/>
    <property type="match status" value="1"/>
</dbReference>
<dbReference type="AlphaFoldDB" id="A0A559J5P3"/>
<comment type="caution">
    <text evidence="9">The sequence shown here is derived from an EMBL/GenBank/DDBJ whole genome shotgun (WGS) entry which is preliminary data.</text>
</comment>
<dbReference type="CDD" id="cd07377">
    <property type="entry name" value="WHTH_GntR"/>
    <property type="match status" value="1"/>
</dbReference>
<gene>
    <name evidence="9" type="ORF">FPZ45_23865</name>
</gene>
<sequence length="456" mass="52575">MQKFMLIVKDLEELIVNHTFKEGDKLPSIRALANQYQVNKSTVIRALTDLERRHIVYSVDKSGYYVVKSTITPNYEEEGAVDFAASSPDSRVFPYLDFQHCVNKAIDTYKQDLFIYGTAQGLPSLLNIMQKQLANYQVFTKVRNLFVVSGVQQALSILTALPFPNGKRKILIEQPSYHLYIEHLITHGVPVIGIKRTSRGIDFGELEEIFRTEDIKFFYTMPRLHNPLGCSYSTEEKKKLVALAHKYDVYIVEDDYLADLDQDAKADPVYTYDSKSHVIYLKSYSKIIFPGLRIGIAVIPDMLISLFAQYKRIQDIDSSMLSQGALEIYLKSSMFDRHKQKIKSFYDQRSQLLYEALERQFNENKNLITFEVGRKLSLHTHIKLHDSIPANEVIRRLKRKSIWIEPIDKHYLPSFPQDNFIKLNVSHARLNGIENGITTLIHEIRHIAAVGHSKSP</sequence>
<dbReference type="InterPro" id="IPR015421">
    <property type="entry name" value="PyrdxlP-dep_Trfase_major"/>
</dbReference>
<dbReference type="RefSeq" id="WP_144707170.1">
    <property type="nucleotide sequence ID" value="NZ_VNJJ01000024.1"/>
</dbReference>
<dbReference type="PANTHER" id="PTHR46577:SF1">
    <property type="entry name" value="HTH-TYPE TRANSCRIPTIONAL REGULATORY PROTEIN GABR"/>
    <property type="match status" value="1"/>
</dbReference>
<dbReference type="InterPro" id="IPR015424">
    <property type="entry name" value="PyrdxlP-dep_Trfase"/>
</dbReference>
<keyword evidence="4" id="KW-0663">Pyridoxal phosphate</keyword>
<evidence type="ECO:0000256" key="7">
    <source>
        <dbReference type="ARBA" id="ARBA00023163"/>
    </source>
</evidence>
<feature type="domain" description="HTH gntR-type" evidence="8">
    <location>
        <begin position="1"/>
        <end position="69"/>
    </location>
</feature>
<dbReference type="Pfam" id="PF00392">
    <property type="entry name" value="GntR"/>
    <property type="match status" value="1"/>
</dbReference>
<dbReference type="InterPro" id="IPR000524">
    <property type="entry name" value="Tscrpt_reg_HTH_GntR"/>
</dbReference>
<dbReference type="Gene3D" id="1.10.10.10">
    <property type="entry name" value="Winged helix-like DNA-binding domain superfamily/Winged helix DNA-binding domain"/>
    <property type="match status" value="1"/>
</dbReference>
<accession>A0A559J5P3</accession>
<dbReference type="SUPFAM" id="SSF46785">
    <property type="entry name" value="Winged helix' DNA-binding domain"/>
    <property type="match status" value="1"/>
</dbReference>
<evidence type="ECO:0000256" key="6">
    <source>
        <dbReference type="ARBA" id="ARBA00023125"/>
    </source>
</evidence>
<keyword evidence="6" id="KW-0238">DNA-binding</keyword>
<evidence type="ECO:0000256" key="3">
    <source>
        <dbReference type="ARBA" id="ARBA00022576"/>
    </source>
</evidence>
<dbReference type="GO" id="GO:0030170">
    <property type="term" value="F:pyridoxal phosphate binding"/>
    <property type="evidence" value="ECO:0007669"/>
    <property type="project" value="InterPro"/>
</dbReference>
<dbReference type="PANTHER" id="PTHR46577">
    <property type="entry name" value="HTH-TYPE TRANSCRIPTIONAL REGULATORY PROTEIN GABR"/>
    <property type="match status" value="1"/>
</dbReference>
<name>A0A559J5P3_9BACL</name>
<dbReference type="Proteomes" id="UP000316330">
    <property type="component" value="Unassembled WGS sequence"/>
</dbReference>
<dbReference type="SMART" id="SM00345">
    <property type="entry name" value="HTH_GNTR"/>
    <property type="match status" value="1"/>
</dbReference>
<evidence type="ECO:0000259" key="8">
    <source>
        <dbReference type="PROSITE" id="PS50949"/>
    </source>
</evidence>
<proteinExistence type="inferred from homology"/>
<organism evidence="9 10">
    <name type="scientific">Cohnella terricola</name>
    <dbReference type="NCBI Taxonomy" id="1289167"/>
    <lineage>
        <taxon>Bacteria</taxon>
        <taxon>Bacillati</taxon>
        <taxon>Bacillota</taxon>
        <taxon>Bacilli</taxon>
        <taxon>Bacillales</taxon>
        <taxon>Paenibacillaceae</taxon>
        <taxon>Cohnella</taxon>
    </lineage>
</organism>
<comment type="similarity">
    <text evidence="2">In the C-terminal section; belongs to the class-I pyridoxal-phosphate-dependent aminotransferase family.</text>
</comment>
<keyword evidence="3 9" id="KW-0032">Aminotransferase</keyword>
<evidence type="ECO:0000256" key="4">
    <source>
        <dbReference type="ARBA" id="ARBA00022898"/>
    </source>
</evidence>
<keyword evidence="10" id="KW-1185">Reference proteome</keyword>